<dbReference type="Proteomes" id="UP001157502">
    <property type="component" value="Chromosome 12"/>
</dbReference>
<proteinExistence type="predicted"/>
<gene>
    <name evidence="1" type="ORF">DPEC_G00152300</name>
</gene>
<protein>
    <submittedName>
        <fullName evidence="1">Uncharacterized protein</fullName>
    </submittedName>
</protein>
<name>A0ACC2GJM4_DALPE</name>
<keyword evidence="2" id="KW-1185">Reference proteome</keyword>
<dbReference type="EMBL" id="CM055739">
    <property type="protein sequence ID" value="KAJ8003813.1"/>
    <property type="molecule type" value="Genomic_DNA"/>
</dbReference>
<sequence length="955" mass="104711">MDPTVGEVEVTGEITGKKMSRFKLLKSRLFGRLRRKDMEGLMKQSQSASDVTNDVTAQRVEVSEEDCLTSLGTLGFRAMSHDSIFLADQSQSSTEPTRVLSQENVHEKIRKLQLKLQQKNMQLGPPPLLITGKRMEDSGTTSEDDGLPQSPPEISFYDRVPHGSSYKFTDTQRHHSSLSLAGTGSEEEEQPSSRPLSPITAPPCDLGLSPAADFTSPAQYTPSLDSSAARHRMSVKPRNQRASTKGRKGPLRTRRSGSESLSDLDQPLSEMEEDQEGVEDEENEEDREQPLPSSPKDSEFLWKSVPPGGHIEKSRRQESSEPERHITSNPLYLQPMPFDADLFSPSEPITESPGLDTASQPTLSSTTVEESHKLQEPFRVQPNNQKKKDILACSFQGSRPRSTSERTLSSPLSSVYTSDIVADKRDSLNRNIQKVSHEDPSSTNNTPQHSNFPVSDQRFRKPTPASEKESFREPRTVPSFGNYKKIPKLDLAQMTTGTPSGQEDKPSGSHSLSVSSKRQRPKITTGSGNAGTGDGETNLEDEGGDGLIANKVKQEETTSKAPIGSHPFPSTQRRIFPDAGLREEEKCDVHSERKQEEERSAFGVKLRTTSHSLKYRSERDQEVGIQRYSAEFLDVSTAGPAKGESDTGCEFRCDSANKALKKHSTQVTECTPSSMASLSNTSGRIRQKDMEKPLKLNDNDDIELLLDAFLVLDDGSSSRPLELQRGTESPESTGSAGSVGSEPVWMSMARGKTRTLSSESGTGGKTTPQQIPAPRQALTSDPQPRFQPTSLHPTQPPSRPQPSTQTAPKKQTSRSEVQPSSQAIPSTRANLRGLQLTAKLKTSLSEQPHTQPVTQPTQQVTDEQIAPVSCQPHLPTSGGASKTSSTYIKRSEKTLFTGSKTGSDSLHTEIDIEKTDVSSSSSPLSSQSSSPHRGQPTWMELAKRKSLAWSNKTKD</sequence>
<evidence type="ECO:0000313" key="1">
    <source>
        <dbReference type="EMBL" id="KAJ8003813.1"/>
    </source>
</evidence>
<evidence type="ECO:0000313" key="2">
    <source>
        <dbReference type="Proteomes" id="UP001157502"/>
    </source>
</evidence>
<comment type="caution">
    <text evidence="1">The sequence shown here is derived from an EMBL/GenBank/DDBJ whole genome shotgun (WGS) entry which is preliminary data.</text>
</comment>
<organism evidence="1 2">
    <name type="scientific">Dallia pectoralis</name>
    <name type="common">Alaska blackfish</name>
    <dbReference type="NCBI Taxonomy" id="75939"/>
    <lineage>
        <taxon>Eukaryota</taxon>
        <taxon>Metazoa</taxon>
        <taxon>Chordata</taxon>
        <taxon>Craniata</taxon>
        <taxon>Vertebrata</taxon>
        <taxon>Euteleostomi</taxon>
        <taxon>Actinopterygii</taxon>
        <taxon>Neopterygii</taxon>
        <taxon>Teleostei</taxon>
        <taxon>Protacanthopterygii</taxon>
        <taxon>Esociformes</taxon>
        <taxon>Umbridae</taxon>
        <taxon>Dallia</taxon>
    </lineage>
</organism>
<reference evidence="1" key="1">
    <citation type="submission" date="2021-05" db="EMBL/GenBank/DDBJ databases">
        <authorList>
            <person name="Pan Q."/>
            <person name="Jouanno E."/>
            <person name="Zahm M."/>
            <person name="Klopp C."/>
            <person name="Cabau C."/>
            <person name="Louis A."/>
            <person name="Berthelot C."/>
            <person name="Parey E."/>
            <person name="Roest Crollius H."/>
            <person name="Montfort J."/>
            <person name="Robinson-Rechavi M."/>
            <person name="Bouchez O."/>
            <person name="Lampietro C."/>
            <person name="Lopez Roques C."/>
            <person name="Donnadieu C."/>
            <person name="Postlethwait J."/>
            <person name="Bobe J."/>
            <person name="Dillon D."/>
            <person name="Chandos A."/>
            <person name="von Hippel F."/>
            <person name="Guiguen Y."/>
        </authorList>
    </citation>
    <scope>NUCLEOTIDE SEQUENCE</scope>
    <source>
        <strain evidence="1">YG-Jan2019</strain>
    </source>
</reference>
<accession>A0ACC2GJM4</accession>